<name>A0A3M7LE70_9FLAO</name>
<dbReference type="Pfam" id="PF13648">
    <property type="entry name" value="Lipocalin_4"/>
    <property type="match status" value="1"/>
</dbReference>
<dbReference type="EMBL" id="QWIV01000013">
    <property type="protein sequence ID" value="RMZ59792.1"/>
    <property type="molecule type" value="Genomic_DNA"/>
</dbReference>
<accession>A0A3M7LE70</accession>
<organism evidence="2 3">
    <name type="scientific">Chryseobacterium nematophagum</name>
    <dbReference type="NCBI Taxonomy" id="2305228"/>
    <lineage>
        <taxon>Bacteria</taxon>
        <taxon>Pseudomonadati</taxon>
        <taxon>Bacteroidota</taxon>
        <taxon>Flavobacteriia</taxon>
        <taxon>Flavobacteriales</taxon>
        <taxon>Weeksellaceae</taxon>
        <taxon>Chryseobacterium group</taxon>
        <taxon>Chryseobacterium</taxon>
    </lineage>
</organism>
<feature type="domain" description="Lipocalin-like" evidence="1">
    <location>
        <begin position="31"/>
        <end position="129"/>
    </location>
</feature>
<comment type="caution">
    <text evidence="2">The sequence shown here is derived from an EMBL/GenBank/DDBJ whole genome shotgun (WGS) entry which is preliminary data.</text>
</comment>
<proteinExistence type="predicted"/>
<keyword evidence="3" id="KW-1185">Reference proteome</keyword>
<dbReference type="AlphaFoldDB" id="A0A3M7LE70"/>
<gene>
    <name evidence="2" type="ORF">D1632_09260</name>
</gene>
<evidence type="ECO:0000313" key="2">
    <source>
        <dbReference type="EMBL" id="RMZ59792.1"/>
    </source>
</evidence>
<dbReference type="PROSITE" id="PS51257">
    <property type="entry name" value="PROKAR_LIPOPROTEIN"/>
    <property type="match status" value="1"/>
</dbReference>
<evidence type="ECO:0000259" key="1">
    <source>
        <dbReference type="Pfam" id="PF13648"/>
    </source>
</evidence>
<evidence type="ECO:0000313" key="3">
    <source>
        <dbReference type="Proteomes" id="UP000267524"/>
    </source>
</evidence>
<reference evidence="2 3" key="1">
    <citation type="submission" date="2018-08" db="EMBL/GenBank/DDBJ databases">
        <title>Chryseobacterium nematophagum: a novel matrix digesting pathogen of nematodes.</title>
        <authorList>
            <person name="Page A."/>
            <person name="Roberts M."/>
            <person name="Felix M.-A."/>
            <person name="Weir W."/>
        </authorList>
    </citation>
    <scope>NUCLEOTIDE SEQUENCE [LARGE SCALE GENOMIC DNA]</scope>
    <source>
        <strain evidence="2 3">JUb275</strain>
    </source>
</reference>
<dbReference type="RefSeq" id="WP_122546918.1">
    <property type="nucleotide sequence ID" value="NZ_QWIV01000013.1"/>
</dbReference>
<protein>
    <recommendedName>
        <fullName evidence="1">Lipocalin-like domain-containing protein</fullName>
    </recommendedName>
</protein>
<dbReference type="Proteomes" id="UP000267524">
    <property type="component" value="Unassembled WGS sequence"/>
</dbReference>
<sequence>MKKQLLLFAFSMLTLISCEDDNVQGYEMDMLKGEWKTSMREIVSGKDNKTVLKSVTPTGCSAKDITQFRTDYYTAYTSYDGDGIDCHVNGKIEGKFTYDTETKEMTVNYADNTSLKYKVIILSSSELKLMELFDVVDFNGDGVNDSTYITYKR</sequence>
<dbReference type="InterPro" id="IPR024311">
    <property type="entry name" value="Lipocalin-like"/>
</dbReference>